<feature type="transmembrane region" description="Helical" evidence="1">
    <location>
        <begin position="18"/>
        <end position="39"/>
    </location>
</feature>
<keyword evidence="1" id="KW-1133">Transmembrane helix</keyword>
<dbReference type="KEGG" id="lmoi:VV02_03370"/>
<proteinExistence type="predicted"/>
<protein>
    <recommendedName>
        <fullName evidence="4">MFS transporter</fullName>
    </recommendedName>
</protein>
<evidence type="ECO:0000256" key="1">
    <source>
        <dbReference type="SAM" id="Phobius"/>
    </source>
</evidence>
<dbReference type="GO" id="GO:0022857">
    <property type="term" value="F:transmembrane transporter activity"/>
    <property type="evidence" value="ECO:0007669"/>
    <property type="project" value="InterPro"/>
</dbReference>
<feature type="transmembrane region" description="Helical" evidence="1">
    <location>
        <begin position="210"/>
        <end position="230"/>
    </location>
</feature>
<dbReference type="RefSeq" id="WP_052589819.1">
    <property type="nucleotide sequence ID" value="NZ_CP011112.1"/>
</dbReference>
<evidence type="ECO:0000313" key="2">
    <source>
        <dbReference type="EMBL" id="AKU15128.1"/>
    </source>
</evidence>
<accession>A0A0K1JEV2</accession>
<dbReference type="AlphaFoldDB" id="A0A0K1JEV2"/>
<dbReference type="PANTHER" id="PTHR23542:SF1">
    <property type="entry name" value="MAJOR FACILITATOR SUPERFAMILY (MFS) PROFILE DOMAIN-CONTAINING PROTEIN"/>
    <property type="match status" value="1"/>
</dbReference>
<organism evidence="2 3">
    <name type="scientific">Luteipulveratus mongoliensis</name>
    <dbReference type="NCBI Taxonomy" id="571913"/>
    <lineage>
        <taxon>Bacteria</taxon>
        <taxon>Bacillati</taxon>
        <taxon>Actinomycetota</taxon>
        <taxon>Actinomycetes</taxon>
        <taxon>Micrococcales</taxon>
        <taxon>Dermacoccaceae</taxon>
        <taxon>Luteipulveratus</taxon>
    </lineage>
</organism>
<feature type="transmembrane region" description="Helical" evidence="1">
    <location>
        <begin position="363"/>
        <end position="383"/>
    </location>
</feature>
<gene>
    <name evidence="2" type="ORF">VV02_03370</name>
</gene>
<feature type="transmembrane region" description="Helical" evidence="1">
    <location>
        <begin position="331"/>
        <end position="351"/>
    </location>
</feature>
<reference evidence="2 3" key="1">
    <citation type="submission" date="2015-03" db="EMBL/GenBank/DDBJ databases">
        <title>Luteipulveratus halotolerans sp. nov., a novel actinobacterium (Dermacoccaceae) from Sarawak, Malaysia.</title>
        <authorList>
            <person name="Juboi H."/>
            <person name="Basik A."/>
            <person name="Shamsul S.S."/>
            <person name="Arnold P."/>
            <person name="Schmitt E.K."/>
            <person name="Sanglier J.-J."/>
            <person name="Yeo T."/>
        </authorList>
    </citation>
    <scope>NUCLEOTIDE SEQUENCE [LARGE SCALE GENOMIC DNA]</scope>
    <source>
        <strain evidence="2 3">MN07-A0370</strain>
    </source>
</reference>
<feature type="transmembrane region" description="Helical" evidence="1">
    <location>
        <begin position="163"/>
        <end position="182"/>
    </location>
</feature>
<dbReference type="OrthoDB" id="5243516at2"/>
<evidence type="ECO:0000313" key="3">
    <source>
        <dbReference type="Proteomes" id="UP000066480"/>
    </source>
</evidence>
<dbReference type="STRING" id="571913.VV02_03370"/>
<dbReference type="Gene3D" id="1.20.1250.20">
    <property type="entry name" value="MFS general substrate transporter like domains"/>
    <property type="match status" value="1"/>
</dbReference>
<dbReference type="EMBL" id="CP011112">
    <property type="protein sequence ID" value="AKU15128.1"/>
    <property type="molecule type" value="Genomic_DNA"/>
</dbReference>
<evidence type="ECO:0008006" key="4">
    <source>
        <dbReference type="Google" id="ProtNLM"/>
    </source>
</evidence>
<keyword evidence="1" id="KW-0812">Transmembrane</keyword>
<keyword evidence="1" id="KW-0472">Membrane</keyword>
<dbReference type="Proteomes" id="UP000066480">
    <property type="component" value="Chromosome"/>
</dbReference>
<feature type="transmembrane region" description="Helical" evidence="1">
    <location>
        <begin position="297"/>
        <end position="319"/>
    </location>
</feature>
<dbReference type="InterPro" id="IPR011701">
    <property type="entry name" value="MFS"/>
</dbReference>
<sequence>MSRTTDGLVSRPHVPRTLLSSLLGRLPVGMMPVALVLFVRDSDRSFDSAGLIMAAYALGACIGGPVFSRWMDRAGQGRPLVIAGTISALPIASLPWVPWALVLALVLVGGFATPPLEPALRALWPHLVDPARLPSAFAIDAAAQELIFVLGPLLVLATSSVSASGGLIAAAVVTAAGVASFITGQPSRDWVAPQQVSRHWLGPLRSRRLVLLYVAIVGLGLTVGSLPVAFVAYAESESVRGLGSWLVALNALGALAGGVTYSRLRQHPDAGRAVGILFAALGLTYLPLALVPGPVAMGGLVLLSGVFLPPALTCAFQLVDRWAPTGTTTEAFAWIISAFLVGSSGGAALSGTFADGGHLSAPYLLGAAAALLAGAIAAATTAVG</sequence>
<feature type="transmembrane region" description="Helical" evidence="1">
    <location>
        <begin position="242"/>
        <end position="261"/>
    </location>
</feature>
<name>A0A0K1JEV2_9MICO</name>
<dbReference type="InterPro" id="IPR036259">
    <property type="entry name" value="MFS_trans_sf"/>
</dbReference>
<dbReference type="SUPFAM" id="SSF103473">
    <property type="entry name" value="MFS general substrate transporter"/>
    <property type="match status" value="1"/>
</dbReference>
<keyword evidence="3" id="KW-1185">Reference proteome</keyword>
<feature type="transmembrane region" description="Helical" evidence="1">
    <location>
        <begin position="273"/>
        <end position="291"/>
    </location>
</feature>
<dbReference type="PANTHER" id="PTHR23542">
    <property type="match status" value="1"/>
</dbReference>
<dbReference type="Pfam" id="PF07690">
    <property type="entry name" value="MFS_1"/>
    <property type="match status" value="1"/>
</dbReference>
<feature type="transmembrane region" description="Helical" evidence="1">
    <location>
        <begin position="51"/>
        <end position="71"/>
    </location>
</feature>